<dbReference type="Proteomes" id="UP001562425">
    <property type="component" value="Unassembled WGS sequence"/>
</dbReference>
<organism evidence="2 3">
    <name type="scientific">Culex pipiens pipiens</name>
    <name type="common">Northern house mosquito</name>
    <dbReference type="NCBI Taxonomy" id="38569"/>
    <lineage>
        <taxon>Eukaryota</taxon>
        <taxon>Metazoa</taxon>
        <taxon>Ecdysozoa</taxon>
        <taxon>Arthropoda</taxon>
        <taxon>Hexapoda</taxon>
        <taxon>Insecta</taxon>
        <taxon>Pterygota</taxon>
        <taxon>Neoptera</taxon>
        <taxon>Endopterygota</taxon>
        <taxon>Diptera</taxon>
        <taxon>Nematocera</taxon>
        <taxon>Culicoidea</taxon>
        <taxon>Culicidae</taxon>
        <taxon>Culicinae</taxon>
        <taxon>Culicini</taxon>
        <taxon>Culex</taxon>
        <taxon>Culex</taxon>
    </lineage>
</organism>
<proteinExistence type="predicted"/>
<dbReference type="AlphaFoldDB" id="A0ABD1DSB8"/>
<sequence>MSISEHGQSTRSARYLPSEPQSHRGRTSRWKVQVPYGDQHEELGFVCREHAFEDFTSDLADAEETLQGDDPVNGSFPESCEKQTLLEMIKQREKNKREQLHLGFEVYEKRYQAQDFAGQMLADFASNATKA</sequence>
<accession>A0ABD1DSB8</accession>
<feature type="compositionally biased region" description="Polar residues" evidence="1">
    <location>
        <begin position="1"/>
        <end position="12"/>
    </location>
</feature>
<name>A0ABD1DSB8_CULPP</name>
<evidence type="ECO:0000313" key="2">
    <source>
        <dbReference type="EMBL" id="KAL1402651.1"/>
    </source>
</evidence>
<keyword evidence="3" id="KW-1185">Reference proteome</keyword>
<evidence type="ECO:0000256" key="1">
    <source>
        <dbReference type="SAM" id="MobiDB-lite"/>
    </source>
</evidence>
<feature type="region of interest" description="Disordered" evidence="1">
    <location>
        <begin position="1"/>
        <end position="29"/>
    </location>
</feature>
<comment type="caution">
    <text evidence="2">The sequence shown here is derived from an EMBL/GenBank/DDBJ whole genome shotgun (WGS) entry which is preliminary data.</text>
</comment>
<protein>
    <submittedName>
        <fullName evidence="2">Uncharacterized protein</fullName>
    </submittedName>
</protein>
<dbReference type="EMBL" id="JBEHCU010002629">
    <property type="protein sequence ID" value="KAL1402651.1"/>
    <property type="molecule type" value="Genomic_DNA"/>
</dbReference>
<reference evidence="2 3" key="1">
    <citation type="submission" date="2024-05" db="EMBL/GenBank/DDBJ databases">
        <title>Culex pipiens pipiens assembly and annotation.</title>
        <authorList>
            <person name="Alout H."/>
            <person name="Durand T."/>
        </authorList>
    </citation>
    <scope>NUCLEOTIDE SEQUENCE [LARGE SCALE GENOMIC DNA]</scope>
    <source>
        <strain evidence="2">HA-2024</strain>
        <tissue evidence="2">Whole body</tissue>
    </source>
</reference>
<evidence type="ECO:0000313" key="3">
    <source>
        <dbReference type="Proteomes" id="UP001562425"/>
    </source>
</evidence>
<gene>
    <name evidence="2" type="ORF">pipiens_005999</name>
</gene>